<gene>
    <name evidence="1" type="ORF">IMCC3317_45320</name>
</gene>
<dbReference type="EMBL" id="CP019288">
    <property type="protein sequence ID" value="QHI39131.1"/>
    <property type="molecule type" value="Genomic_DNA"/>
</dbReference>
<protein>
    <recommendedName>
        <fullName evidence="3">Transposase</fullName>
    </recommendedName>
</protein>
<evidence type="ECO:0000313" key="1">
    <source>
        <dbReference type="EMBL" id="QHI39131.1"/>
    </source>
</evidence>
<keyword evidence="2" id="KW-1185">Reference proteome</keyword>
<reference evidence="1 2" key="1">
    <citation type="journal article" date="2013" name="Int. J. Syst. Evol. Microbiol.">
        <title>Kordia antarctica sp. nov., isolated from Antarctic seawater.</title>
        <authorList>
            <person name="Baek K."/>
            <person name="Choi A."/>
            <person name="Kang I."/>
            <person name="Lee K."/>
            <person name="Cho J.C."/>
        </authorList>
    </citation>
    <scope>NUCLEOTIDE SEQUENCE [LARGE SCALE GENOMIC DNA]</scope>
    <source>
        <strain evidence="1 2">IMCC3317</strain>
    </source>
</reference>
<evidence type="ECO:0008006" key="3">
    <source>
        <dbReference type="Google" id="ProtNLM"/>
    </source>
</evidence>
<proteinExistence type="predicted"/>
<dbReference type="KEGG" id="kan:IMCC3317_45320"/>
<dbReference type="Proteomes" id="UP000464657">
    <property type="component" value="Chromosome"/>
</dbReference>
<dbReference type="OrthoDB" id="1448904at2"/>
<accession>A0A7L4ZRI2</accession>
<evidence type="ECO:0000313" key="2">
    <source>
        <dbReference type="Proteomes" id="UP000464657"/>
    </source>
</evidence>
<sequence>MKKNPFKEMRIQKDLPPEIKKKVLNDIASITLATELTDLFTVKFATIFQDLLGKSKK</sequence>
<dbReference type="RefSeq" id="WP_160131636.1">
    <property type="nucleotide sequence ID" value="NZ_CP019288.1"/>
</dbReference>
<organism evidence="1 2">
    <name type="scientific">Kordia antarctica</name>
    <dbReference type="NCBI Taxonomy" id="1218801"/>
    <lineage>
        <taxon>Bacteria</taxon>
        <taxon>Pseudomonadati</taxon>
        <taxon>Bacteroidota</taxon>
        <taxon>Flavobacteriia</taxon>
        <taxon>Flavobacteriales</taxon>
        <taxon>Flavobacteriaceae</taxon>
        <taxon>Kordia</taxon>
    </lineage>
</organism>
<name>A0A7L4ZRI2_9FLAO</name>
<dbReference type="AlphaFoldDB" id="A0A7L4ZRI2"/>